<sequence>MDIGRPPKILVLYGSLRPESFSKKCAYEFARILDLLGCDVRVYNPRGLPVRDPALENEPKVVELRALTHWSDGKFNSPEMHGTITGTFKNQIDWIPLNTGSVRPTQGKSCCVAQVNGGSQSFNAVNALRLLARWMRMPCCTNQSSIAKAWQEFDNNGRMKESSFRERVIDVAEEFAKFTAVMAPVKDDLTNRYSERKEKIEKGRLLSQAEKESEKAKTTMIEESRKS</sequence>
<dbReference type="PANTHER" id="PTHR43590">
    <property type="entry name" value="ARSENIC RESISTANCE PROTEIN ARSH (AFU_ORTHOLOGUE AFUA_5G15030)"/>
    <property type="match status" value="1"/>
</dbReference>
<dbReference type="OrthoDB" id="8300214at2759"/>
<dbReference type="SUPFAM" id="SSF52218">
    <property type="entry name" value="Flavoproteins"/>
    <property type="match status" value="1"/>
</dbReference>
<organism evidence="3 4">
    <name type="scientific">Fragilariopsis cylindrus CCMP1102</name>
    <dbReference type="NCBI Taxonomy" id="635003"/>
    <lineage>
        <taxon>Eukaryota</taxon>
        <taxon>Sar</taxon>
        <taxon>Stramenopiles</taxon>
        <taxon>Ochrophyta</taxon>
        <taxon>Bacillariophyta</taxon>
        <taxon>Bacillariophyceae</taxon>
        <taxon>Bacillariophycidae</taxon>
        <taxon>Bacillariales</taxon>
        <taxon>Bacillariaceae</taxon>
        <taxon>Fragilariopsis</taxon>
    </lineage>
</organism>
<dbReference type="InterPro" id="IPR014063">
    <property type="entry name" value="Arsenate-R_ArsH"/>
</dbReference>
<dbReference type="InParanoid" id="A0A1E7FJZ6"/>
<accession>A0A1E7FJZ6</accession>
<evidence type="ECO:0000259" key="2">
    <source>
        <dbReference type="Pfam" id="PF03358"/>
    </source>
</evidence>
<evidence type="ECO:0000313" key="4">
    <source>
        <dbReference type="Proteomes" id="UP000095751"/>
    </source>
</evidence>
<keyword evidence="4" id="KW-1185">Reference proteome</keyword>
<dbReference type="Proteomes" id="UP000095751">
    <property type="component" value="Unassembled WGS sequence"/>
</dbReference>
<feature type="domain" description="NADPH-dependent FMN reductase-like" evidence="2">
    <location>
        <begin position="7"/>
        <end position="151"/>
    </location>
</feature>
<dbReference type="InterPro" id="IPR005025">
    <property type="entry name" value="FMN_Rdtase-like_dom"/>
</dbReference>
<dbReference type="GO" id="GO:0016655">
    <property type="term" value="F:oxidoreductase activity, acting on NAD(P)H, quinone or similar compound as acceptor"/>
    <property type="evidence" value="ECO:0007669"/>
    <property type="project" value="TreeGrafter"/>
</dbReference>
<dbReference type="Pfam" id="PF03358">
    <property type="entry name" value="FMN_red"/>
    <property type="match status" value="1"/>
</dbReference>
<dbReference type="PANTHER" id="PTHR43590:SF1">
    <property type="entry name" value="ARSENIC RESISTANCE PROTEIN ARSH (AFU_ORTHOLOGUE AFUA_5G15030)"/>
    <property type="match status" value="1"/>
</dbReference>
<feature type="region of interest" description="Disordered" evidence="1">
    <location>
        <begin position="204"/>
        <end position="227"/>
    </location>
</feature>
<proteinExistence type="predicted"/>
<protein>
    <submittedName>
        <fullName evidence="3">Arsenate resistance ArsH</fullName>
    </submittedName>
</protein>
<evidence type="ECO:0000313" key="3">
    <source>
        <dbReference type="EMBL" id="OEU18488.1"/>
    </source>
</evidence>
<dbReference type="AlphaFoldDB" id="A0A1E7FJZ6"/>
<reference evidence="3 4" key="1">
    <citation type="submission" date="2016-09" db="EMBL/GenBank/DDBJ databases">
        <title>Extensive genetic diversity and differential bi-allelic expression allows diatom success in the polar Southern Ocean.</title>
        <authorList>
            <consortium name="DOE Joint Genome Institute"/>
            <person name="Mock T."/>
            <person name="Otillar R.P."/>
            <person name="Strauss J."/>
            <person name="Dupont C."/>
            <person name="Frickenhaus S."/>
            <person name="Maumus F."/>
            <person name="Mcmullan M."/>
            <person name="Sanges R."/>
            <person name="Schmutz J."/>
            <person name="Toseland A."/>
            <person name="Valas R."/>
            <person name="Veluchamy A."/>
            <person name="Ward B.J."/>
            <person name="Allen A."/>
            <person name="Barry K."/>
            <person name="Falciatore A."/>
            <person name="Ferrante M."/>
            <person name="Fortunato A.E."/>
            <person name="Gloeckner G."/>
            <person name="Gruber A."/>
            <person name="Hipkin R."/>
            <person name="Janech M."/>
            <person name="Kroth P."/>
            <person name="Leese F."/>
            <person name="Lindquist E."/>
            <person name="Lyon B.R."/>
            <person name="Martin J."/>
            <person name="Mayer C."/>
            <person name="Parker M."/>
            <person name="Quesneville H."/>
            <person name="Raymond J."/>
            <person name="Uhlig C."/>
            <person name="Valentin K.U."/>
            <person name="Worden A.Z."/>
            <person name="Armbrust E.V."/>
            <person name="Bowler C."/>
            <person name="Green B."/>
            <person name="Moulton V."/>
            <person name="Van Oosterhout C."/>
            <person name="Grigoriev I."/>
        </authorList>
    </citation>
    <scope>NUCLEOTIDE SEQUENCE [LARGE SCALE GENOMIC DNA]</scope>
    <source>
        <strain evidence="3 4">CCMP1102</strain>
    </source>
</reference>
<dbReference type="EMBL" id="KV784356">
    <property type="protein sequence ID" value="OEU18488.1"/>
    <property type="molecule type" value="Genomic_DNA"/>
</dbReference>
<dbReference type="Gene3D" id="3.40.50.360">
    <property type="match status" value="1"/>
</dbReference>
<name>A0A1E7FJZ6_9STRA</name>
<dbReference type="KEGG" id="fcy:FRACYDRAFT_183579"/>
<dbReference type="InterPro" id="IPR029039">
    <property type="entry name" value="Flavoprotein-like_sf"/>
</dbReference>
<gene>
    <name evidence="3" type="ORF">FRACYDRAFT_183579</name>
</gene>
<evidence type="ECO:0000256" key="1">
    <source>
        <dbReference type="SAM" id="MobiDB-lite"/>
    </source>
</evidence>